<dbReference type="EMBL" id="JANUAU010000001">
    <property type="protein sequence ID" value="MCS3676163.1"/>
    <property type="molecule type" value="Genomic_DNA"/>
</dbReference>
<feature type="domain" description="CSD" evidence="3">
    <location>
        <begin position="1"/>
        <end position="67"/>
    </location>
</feature>
<evidence type="ECO:0000313" key="4">
    <source>
        <dbReference type="EMBL" id="MCS3676163.1"/>
    </source>
</evidence>
<evidence type="ECO:0000313" key="9">
    <source>
        <dbReference type="EMBL" id="MCS4158718.1"/>
    </source>
</evidence>
<dbReference type="EMBL" id="JANTYZ010000001">
    <property type="protein sequence ID" value="MCS3863571.1"/>
    <property type="molecule type" value="Genomic_DNA"/>
</dbReference>
<organism evidence="4 10">
    <name type="scientific">Salinibacter ruber</name>
    <dbReference type="NCBI Taxonomy" id="146919"/>
    <lineage>
        <taxon>Bacteria</taxon>
        <taxon>Pseudomonadati</taxon>
        <taxon>Rhodothermota</taxon>
        <taxon>Rhodothermia</taxon>
        <taxon>Rhodothermales</taxon>
        <taxon>Salinibacteraceae</taxon>
        <taxon>Salinibacter</taxon>
    </lineage>
</organism>
<dbReference type="EMBL" id="JANUBB010000004">
    <property type="protein sequence ID" value="MCS3951322.1"/>
    <property type="molecule type" value="Genomic_DNA"/>
</dbReference>
<dbReference type="EMBL" id="JANTZM010000014">
    <property type="protein sequence ID" value="MCS4158718.1"/>
    <property type="molecule type" value="Genomic_DNA"/>
</dbReference>
<dbReference type="Proteomes" id="UP001155027">
    <property type="component" value="Unassembled WGS sequence"/>
</dbReference>
<comment type="caution">
    <text evidence="4">The sequence shown here is derived from an EMBL/GenBank/DDBJ whole genome shotgun (WGS) entry which is preliminary data.</text>
</comment>
<dbReference type="GO" id="GO:0005829">
    <property type="term" value="C:cytosol"/>
    <property type="evidence" value="ECO:0007669"/>
    <property type="project" value="UniProtKB-ARBA"/>
</dbReference>
<sequence length="110" mass="12138">MRTSTVKWFDAKKGYGFIHHPDDGEDVFVHYSNIQSDDDFKTLKSDQHVRFEMNDGPKGLHALEVAPLDDEEAPSADDDNEPELTPADVDPTATVDPSPSGDDSSSDSSW</sequence>
<dbReference type="EMBL" id="JANUAE010000001">
    <property type="protein sequence ID" value="MCS3708527.1"/>
    <property type="molecule type" value="Genomic_DNA"/>
</dbReference>
<dbReference type="Proteomes" id="UP001155010">
    <property type="component" value="Unassembled WGS sequence"/>
</dbReference>
<reference evidence="4" key="1">
    <citation type="submission" date="2022-08" db="EMBL/GenBank/DDBJ databases">
        <title>Genomic Encyclopedia of Type Strains, Phase V (KMG-V): Genome sequencing to study the core and pangenomes of soil and plant-associated prokaryotes.</title>
        <authorList>
            <person name="Whitman W."/>
        </authorList>
    </citation>
    <scope>NUCLEOTIDE SEQUENCE</scope>
    <source>
        <strain evidence="4">0</strain>
        <strain evidence="6">SP2016B</strain>
        <strain evidence="7">SP2017</strain>
        <strain evidence="9">SP3002</strain>
        <strain evidence="8">SP3026</strain>
        <strain evidence="5">SP3049</strain>
    </source>
</reference>
<evidence type="ECO:0000256" key="1">
    <source>
        <dbReference type="RuleBase" id="RU000408"/>
    </source>
</evidence>
<gene>
    <name evidence="8" type="ORF">GGP45_000113</name>
    <name evidence="5" type="ORF">GGP61_000114</name>
    <name evidence="4" type="ORF">GGP71_000059</name>
    <name evidence="6" type="ORF">GGP82_000102</name>
    <name evidence="7" type="ORF">GGP83_001264</name>
    <name evidence="9" type="ORF">GGP99_002697</name>
</gene>
<dbReference type="Pfam" id="PF00313">
    <property type="entry name" value="CSD"/>
    <property type="match status" value="1"/>
</dbReference>
<dbReference type="EMBL" id="JANUBL010000001">
    <property type="protein sequence ID" value="MCS4119795.1"/>
    <property type="molecule type" value="Genomic_DNA"/>
</dbReference>
<comment type="subcellular location">
    <subcellularLocation>
        <location evidence="1">Cytoplasm</location>
    </subcellularLocation>
</comment>
<feature type="compositionally biased region" description="Acidic residues" evidence="2">
    <location>
        <begin position="67"/>
        <end position="82"/>
    </location>
</feature>
<dbReference type="SMART" id="SM00357">
    <property type="entry name" value="CSP"/>
    <property type="match status" value="1"/>
</dbReference>
<dbReference type="PROSITE" id="PS51857">
    <property type="entry name" value="CSD_2"/>
    <property type="match status" value="1"/>
</dbReference>
<dbReference type="InterPro" id="IPR002059">
    <property type="entry name" value="CSP_DNA-bd"/>
</dbReference>
<dbReference type="Proteomes" id="UP001155110">
    <property type="component" value="Unassembled WGS sequence"/>
</dbReference>
<evidence type="ECO:0000313" key="6">
    <source>
        <dbReference type="EMBL" id="MCS3863571.1"/>
    </source>
</evidence>
<dbReference type="PROSITE" id="PS00352">
    <property type="entry name" value="CSD_1"/>
    <property type="match status" value="1"/>
</dbReference>
<accession>A0A9X2PY07</accession>
<dbReference type="InterPro" id="IPR011129">
    <property type="entry name" value="CSD"/>
</dbReference>
<dbReference type="SUPFAM" id="SSF50249">
    <property type="entry name" value="Nucleic acid-binding proteins"/>
    <property type="match status" value="1"/>
</dbReference>
<evidence type="ECO:0000256" key="2">
    <source>
        <dbReference type="SAM" id="MobiDB-lite"/>
    </source>
</evidence>
<dbReference type="InterPro" id="IPR012340">
    <property type="entry name" value="NA-bd_OB-fold"/>
</dbReference>
<dbReference type="OMA" id="MDNKSQG"/>
<feature type="region of interest" description="Disordered" evidence="2">
    <location>
        <begin position="66"/>
        <end position="110"/>
    </location>
</feature>
<dbReference type="Gene3D" id="2.40.50.140">
    <property type="entry name" value="Nucleic acid-binding proteins"/>
    <property type="match status" value="1"/>
</dbReference>
<evidence type="ECO:0000313" key="7">
    <source>
        <dbReference type="EMBL" id="MCS3951322.1"/>
    </source>
</evidence>
<evidence type="ECO:0000313" key="10">
    <source>
        <dbReference type="Proteomes" id="UP001155027"/>
    </source>
</evidence>
<dbReference type="AlphaFoldDB" id="A0A9X2PY07"/>
<dbReference type="CDD" id="cd04458">
    <property type="entry name" value="CSP_CDS"/>
    <property type="match status" value="1"/>
</dbReference>
<protein>
    <submittedName>
        <fullName evidence="4">CspA family cold shock protein</fullName>
    </submittedName>
</protein>
<dbReference type="Proteomes" id="UP001155144">
    <property type="component" value="Unassembled WGS sequence"/>
</dbReference>
<dbReference type="GeneID" id="300199006"/>
<evidence type="ECO:0000313" key="8">
    <source>
        <dbReference type="EMBL" id="MCS4119795.1"/>
    </source>
</evidence>
<proteinExistence type="predicted"/>
<evidence type="ECO:0000259" key="3">
    <source>
        <dbReference type="PROSITE" id="PS51857"/>
    </source>
</evidence>
<dbReference type="GO" id="GO:0003676">
    <property type="term" value="F:nucleic acid binding"/>
    <property type="evidence" value="ECO:0007669"/>
    <property type="project" value="InterPro"/>
</dbReference>
<dbReference type="Proteomes" id="UP001155034">
    <property type="component" value="Unassembled WGS sequence"/>
</dbReference>
<dbReference type="InterPro" id="IPR019844">
    <property type="entry name" value="CSD_CS"/>
</dbReference>
<name>A0A9X2PY07_9BACT</name>
<dbReference type="InterPro" id="IPR050181">
    <property type="entry name" value="Cold_shock_domain"/>
</dbReference>
<dbReference type="Proteomes" id="UP001155057">
    <property type="component" value="Unassembled WGS sequence"/>
</dbReference>
<dbReference type="RefSeq" id="WP_011404819.1">
    <property type="nucleotide sequence ID" value="NZ_CALTRV010000020.1"/>
</dbReference>
<dbReference type="PRINTS" id="PR00050">
    <property type="entry name" value="COLDSHOCK"/>
</dbReference>
<dbReference type="PANTHER" id="PTHR11544">
    <property type="entry name" value="COLD SHOCK DOMAIN CONTAINING PROTEINS"/>
    <property type="match status" value="1"/>
</dbReference>
<feature type="compositionally biased region" description="Low complexity" evidence="2">
    <location>
        <begin position="96"/>
        <end position="110"/>
    </location>
</feature>
<evidence type="ECO:0000313" key="5">
    <source>
        <dbReference type="EMBL" id="MCS3708527.1"/>
    </source>
</evidence>